<dbReference type="EC" id="3.1.3.16" evidence="5"/>
<dbReference type="GO" id="GO:0004722">
    <property type="term" value="F:protein serine/threonine phosphatase activity"/>
    <property type="evidence" value="ECO:0007669"/>
    <property type="project" value="UniProtKB-EC"/>
</dbReference>
<evidence type="ECO:0000313" key="6">
    <source>
        <dbReference type="Proteomes" id="UP001589693"/>
    </source>
</evidence>
<name>A0ABV5ZVQ0_9PSEU</name>
<dbReference type="PANTHER" id="PTHR43156:SF2">
    <property type="entry name" value="STAGE II SPORULATION PROTEIN E"/>
    <property type="match status" value="1"/>
</dbReference>
<evidence type="ECO:0000256" key="1">
    <source>
        <dbReference type="ARBA" id="ARBA00022801"/>
    </source>
</evidence>
<dbReference type="EMBL" id="JBHLZU010000010">
    <property type="protein sequence ID" value="MFB9904972.1"/>
    <property type="molecule type" value="Genomic_DNA"/>
</dbReference>
<dbReference type="SMART" id="SM00448">
    <property type="entry name" value="REC"/>
    <property type="match status" value="1"/>
</dbReference>
<dbReference type="Pfam" id="PF07228">
    <property type="entry name" value="SpoIIE"/>
    <property type="match status" value="1"/>
</dbReference>
<evidence type="ECO:0000313" key="5">
    <source>
        <dbReference type="EMBL" id="MFB9904972.1"/>
    </source>
</evidence>
<dbReference type="CDD" id="cd00156">
    <property type="entry name" value="REC"/>
    <property type="match status" value="1"/>
</dbReference>
<accession>A0ABV5ZVQ0</accession>
<feature type="domain" description="Response regulatory" evidence="4">
    <location>
        <begin position="28"/>
        <end position="144"/>
    </location>
</feature>
<dbReference type="InterPro" id="IPR036457">
    <property type="entry name" value="PPM-type-like_dom_sf"/>
</dbReference>
<comment type="caution">
    <text evidence="5">The sequence shown here is derived from an EMBL/GenBank/DDBJ whole genome shotgun (WGS) entry which is preliminary data.</text>
</comment>
<dbReference type="RefSeq" id="WP_377852177.1">
    <property type="nucleotide sequence ID" value="NZ_JBHLZU010000010.1"/>
</dbReference>
<dbReference type="InterPro" id="IPR011006">
    <property type="entry name" value="CheY-like_superfamily"/>
</dbReference>
<dbReference type="Gene3D" id="3.60.40.10">
    <property type="entry name" value="PPM-type phosphatase domain"/>
    <property type="match status" value="1"/>
</dbReference>
<feature type="modified residue" description="4-aspartylphosphate" evidence="2">
    <location>
        <position position="79"/>
    </location>
</feature>
<keyword evidence="1 5" id="KW-0378">Hydrolase</keyword>
<keyword evidence="6" id="KW-1185">Reference proteome</keyword>
<dbReference type="Pfam" id="PF00072">
    <property type="entry name" value="Response_reg"/>
    <property type="match status" value="1"/>
</dbReference>
<dbReference type="Gene3D" id="3.40.50.2300">
    <property type="match status" value="1"/>
</dbReference>
<dbReference type="PROSITE" id="PS50110">
    <property type="entry name" value="RESPONSE_REGULATORY"/>
    <property type="match status" value="1"/>
</dbReference>
<dbReference type="InterPro" id="IPR001932">
    <property type="entry name" value="PPM-type_phosphatase-like_dom"/>
</dbReference>
<dbReference type="SUPFAM" id="SSF52172">
    <property type="entry name" value="CheY-like"/>
    <property type="match status" value="1"/>
</dbReference>
<gene>
    <name evidence="5" type="ORF">ACFFQA_13605</name>
</gene>
<evidence type="ECO:0000256" key="2">
    <source>
        <dbReference type="PROSITE-ProRule" id="PRU00169"/>
    </source>
</evidence>
<dbReference type="Proteomes" id="UP001589693">
    <property type="component" value="Unassembled WGS sequence"/>
</dbReference>
<dbReference type="SMART" id="SM00331">
    <property type="entry name" value="PP2C_SIG"/>
    <property type="match status" value="1"/>
</dbReference>
<evidence type="ECO:0000256" key="3">
    <source>
        <dbReference type="SAM" id="MobiDB-lite"/>
    </source>
</evidence>
<organism evidence="5 6">
    <name type="scientific">Allokutzneria oryzae</name>
    <dbReference type="NCBI Taxonomy" id="1378989"/>
    <lineage>
        <taxon>Bacteria</taxon>
        <taxon>Bacillati</taxon>
        <taxon>Actinomycetota</taxon>
        <taxon>Actinomycetes</taxon>
        <taxon>Pseudonocardiales</taxon>
        <taxon>Pseudonocardiaceae</taxon>
        <taxon>Allokutzneria</taxon>
    </lineage>
</organism>
<keyword evidence="2" id="KW-0597">Phosphoprotein</keyword>
<protein>
    <submittedName>
        <fullName evidence="5">PP2C family protein-serine/threonine phosphatase</fullName>
        <ecNumber evidence="5">3.1.3.16</ecNumber>
    </submittedName>
</protein>
<reference evidence="5 6" key="1">
    <citation type="submission" date="2024-09" db="EMBL/GenBank/DDBJ databases">
        <authorList>
            <person name="Sun Q."/>
            <person name="Mori K."/>
        </authorList>
    </citation>
    <scope>NUCLEOTIDE SEQUENCE [LARGE SCALE GENOMIC DNA]</scope>
    <source>
        <strain evidence="5 6">TBRC 7907</strain>
    </source>
</reference>
<dbReference type="PANTHER" id="PTHR43156">
    <property type="entry name" value="STAGE II SPORULATION PROTEIN E-RELATED"/>
    <property type="match status" value="1"/>
</dbReference>
<feature type="region of interest" description="Disordered" evidence="3">
    <location>
        <begin position="1"/>
        <end position="22"/>
    </location>
</feature>
<proteinExistence type="predicted"/>
<dbReference type="InterPro" id="IPR052016">
    <property type="entry name" value="Bact_Sigma-Reg"/>
</dbReference>
<dbReference type="InterPro" id="IPR001789">
    <property type="entry name" value="Sig_transdc_resp-reg_receiver"/>
</dbReference>
<sequence length="415" mass="45370">MSEPVRPGRARGPAELARPLQPGPSDITVLLVEDDDGDAFLVEEHLVAHSRHIRLSRVRTLAEAESELAQRRVDCVLLDLQLPDATGLDGLRRLRSASNGVAFLVLTGLDDQQQGVHAVAAGAQDYLIKGDVDGRLLGRAIRYAVERLRAEETQRQLDEARLRGEENARLERGLLPSPLLRDPNTTFVARYRAGGARMLVGGDFYDAVQTEDGTVHVVIGDVCGHGPDEAAVGVCLRIAWRALVLSGQSTEVVLRTLQQVLLSERLRRGVFATIATVSVSPDQQTATMHLAGHPEPLLIAGGRARPVPRNDAGMPLGIDPLASWLPMRIDLPPDWALVLYTDGLIEGRTGAGPQRLGVEGLHELVDTRIRDDPCWRSHPGELLDHLIETTEAMHGQRLTDDVAVLLLTSNYRRPR</sequence>
<evidence type="ECO:0000259" key="4">
    <source>
        <dbReference type="PROSITE" id="PS50110"/>
    </source>
</evidence>